<evidence type="ECO:0000256" key="2">
    <source>
        <dbReference type="PROSITE-ProRule" id="PRU00176"/>
    </source>
</evidence>
<dbReference type="SMART" id="SM00360">
    <property type="entry name" value="RRM"/>
    <property type="match status" value="1"/>
</dbReference>
<keyword evidence="5" id="KW-1185">Reference proteome</keyword>
<dbReference type="Gene3D" id="3.30.70.330">
    <property type="match status" value="1"/>
</dbReference>
<name>A0AAN7PY75_9MYRT</name>
<comment type="caution">
    <text evidence="4">The sequence shown here is derived from an EMBL/GenBank/DDBJ whole genome shotgun (WGS) entry which is preliminary data.</text>
</comment>
<evidence type="ECO:0000313" key="4">
    <source>
        <dbReference type="EMBL" id="KAK4753740.1"/>
    </source>
</evidence>
<dbReference type="InterPro" id="IPR035979">
    <property type="entry name" value="RBD_domain_sf"/>
</dbReference>
<sequence length="128" mass="13819">MAAYGGIRGAFFRPTCSVCSCSSAAQLIFLRGIATRLFVKAGVSFSTTDATFKEAFSKYGEVMEASVIRDKDNGRSKGYGFVTFATSDDAIKASDDMGGKVLDGRVVFVDLAKRRRQFNDSMPVARTA</sequence>
<dbReference type="Pfam" id="PF00076">
    <property type="entry name" value="RRM_1"/>
    <property type="match status" value="1"/>
</dbReference>
<proteinExistence type="predicted"/>
<evidence type="ECO:0000259" key="3">
    <source>
        <dbReference type="PROSITE" id="PS50102"/>
    </source>
</evidence>
<feature type="domain" description="RRM" evidence="3">
    <location>
        <begin position="26"/>
        <end position="114"/>
    </location>
</feature>
<dbReference type="InterPro" id="IPR052462">
    <property type="entry name" value="SLIRP/GR-RBP-like"/>
</dbReference>
<dbReference type="GO" id="GO:0003723">
    <property type="term" value="F:RNA binding"/>
    <property type="evidence" value="ECO:0007669"/>
    <property type="project" value="UniProtKB-UniRule"/>
</dbReference>
<evidence type="ECO:0000313" key="5">
    <source>
        <dbReference type="Proteomes" id="UP001345219"/>
    </source>
</evidence>
<dbReference type="PROSITE" id="PS50102">
    <property type="entry name" value="RRM"/>
    <property type="match status" value="1"/>
</dbReference>
<reference evidence="4 5" key="1">
    <citation type="journal article" date="2023" name="Hortic Res">
        <title>Pangenome of water caltrop reveals structural variations and asymmetric subgenome divergence after allopolyploidization.</title>
        <authorList>
            <person name="Zhang X."/>
            <person name="Chen Y."/>
            <person name="Wang L."/>
            <person name="Yuan Y."/>
            <person name="Fang M."/>
            <person name="Shi L."/>
            <person name="Lu R."/>
            <person name="Comes H.P."/>
            <person name="Ma Y."/>
            <person name="Chen Y."/>
            <person name="Huang G."/>
            <person name="Zhou Y."/>
            <person name="Zheng Z."/>
            <person name="Qiu Y."/>
        </authorList>
    </citation>
    <scope>NUCLEOTIDE SEQUENCE [LARGE SCALE GENOMIC DNA]</scope>
    <source>
        <tissue evidence="4">Roots</tissue>
    </source>
</reference>
<dbReference type="AlphaFoldDB" id="A0AAN7PY75"/>
<gene>
    <name evidence="4" type="ORF">SAY87_001844</name>
</gene>
<keyword evidence="1 2" id="KW-0694">RNA-binding</keyword>
<protein>
    <recommendedName>
        <fullName evidence="3">RRM domain-containing protein</fullName>
    </recommendedName>
</protein>
<organism evidence="4 5">
    <name type="scientific">Trapa incisa</name>
    <dbReference type="NCBI Taxonomy" id="236973"/>
    <lineage>
        <taxon>Eukaryota</taxon>
        <taxon>Viridiplantae</taxon>
        <taxon>Streptophyta</taxon>
        <taxon>Embryophyta</taxon>
        <taxon>Tracheophyta</taxon>
        <taxon>Spermatophyta</taxon>
        <taxon>Magnoliopsida</taxon>
        <taxon>eudicotyledons</taxon>
        <taxon>Gunneridae</taxon>
        <taxon>Pentapetalae</taxon>
        <taxon>rosids</taxon>
        <taxon>malvids</taxon>
        <taxon>Myrtales</taxon>
        <taxon>Lythraceae</taxon>
        <taxon>Trapa</taxon>
    </lineage>
</organism>
<dbReference type="SUPFAM" id="SSF54928">
    <property type="entry name" value="RNA-binding domain, RBD"/>
    <property type="match status" value="1"/>
</dbReference>
<dbReference type="InterPro" id="IPR012677">
    <property type="entry name" value="Nucleotide-bd_a/b_plait_sf"/>
</dbReference>
<dbReference type="InterPro" id="IPR000504">
    <property type="entry name" value="RRM_dom"/>
</dbReference>
<dbReference type="PANTHER" id="PTHR48027">
    <property type="entry name" value="HETEROGENEOUS NUCLEAR RIBONUCLEOPROTEIN 87F-RELATED"/>
    <property type="match status" value="1"/>
</dbReference>
<dbReference type="EMBL" id="JAXIOK010000015">
    <property type="protein sequence ID" value="KAK4753740.1"/>
    <property type="molecule type" value="Genomic_DNA"/>
</dbReference>
<evidence type="ECO:0000256" key="1">
    <source>
        <dbReference type="ARBA" id="ARBA00022884"/>
    </source>
</evidence>
<dbReference type="Proteomes" id="UP001345219">
    <property type="component" value="Chromosome 2"/>
</dbReference>
<accession>A0AAN7PY75</accession>